<dbReference type="InterPro" id="IPR041916">
    <property type="entry name" value="Anti_sigma_zinc_sf"/>
</dbReference>
<dbReference type="Pfam" id="PF13490">
    <property type="entry name" value="zf-HC2"/>
    <property type="match status" value="1"/>
</dbReference>
<feature type="transmembrane region" description="Helical" evidence="1">
    <location>
        <begin position="172"/>
        <end position="191"/>
    </location>
</feature>
<gene>
    <name evidence="3" type="ORF">KJ970_13090</name>
</gene>
<dbReference type="Proteomes" id="UP000777784">
    <property type="component" value="Unassembled WGS sequence"/>
</dbReference>
<evidence type="ECO:0000313" key="3">
    <source>
        <dbReference type="EMBL" id="MBU2691850.1"/>
    </source>
</evidence>
<keyword evidence="1" id="KW-1133">Transmembrane helix</keyword>
<dbReference type="InterPro" id="IPR027383">
    <property type="entry name" value="Znf_put"/>
</dbReference>
<feature type="domain" description="Putative zinc-finger" evidence="2">
    <location>
        <begin position="11"/>
        <end position="37"/>
    </location>
</feature>
<sequence length="207" mass="22971">MTCRYKVKEHWEYLTGEMDEASRSVMDGHVATCTRCRAELAAYSRLLQGLQNLPYKETPKDLTESIVRTVFQRPTAVSRRESASRRAIRILAAAALVISFLLAGGQLAGRAGSLAWSVVSVGWDRLTELGMDAVVVLVSFSKIVDIAARLFNIVGRVLNPEALLRAAFPVESILLIFGFMLLSVAILWRIVGHPESKTQREVHHVHS</sequence>
<dbReference type="Gene3D" id="1.10.10.1320">
    <property type="entry name" value="Anti-sigma factor, zinc-finger domain"/>
    <property type="match status" value="1"/>
</dbReference>
<keyword evidence="1" id="KW-0472">Membrane</keyword>
<dbReference type="AlphaFoldDB" id="A0A948RVL8"/>
<reference evidence="3" key="1">
    <citation type="submission" date="2021-05" db="EMBL/GenBank/DDBJ databases">
        <title>Energy efficiency and biological interactions define the core microbiome of deep oligotrophic groundwater.</title>
        <authorList>
            <person name="Mehrshad M."/>
            <person name="Lopez-Fernandez M."/>
            <person name="Bell E."/>
            <person name="Bernier-Latmani R."/>
            <person name="Bertilsson S."/>
            <person name="Dopson M."/>
        </authorList>
    </citation>
    <scope>NUCLEOTIDE SEQUENCE</scope>
    <source>
        <strain evidence="3">Modern_marine.mb.64</strain>
    </source>
</reference>
<evidence type="ECO:0000256" key="1">
    <source>
        <dbReference type="SAM" id="Phobius"/>
    </source>
</evidence>
<protein>
    <recommendedName>
        <fullName evidence="2">Putative zinc-finger domain-containing protein</fullName>
    </recommendedName>
</protein>
<comment type="caution">
    <text evidence="3">The sequence shown here is derived from an EMBL/GenBank/DDBJ whole genome shotgun (WGS) entry which is preliminary data.</text>
</comment>
<keyword evidence="1" id="KW-0812">Transmembrane</keyword>
<evidence type="ECO:0000259" key="2">
    <source>
        <dbReference type="Pfam" id="PF13490"/>
    </source>
</evidence>
<evidence type="ECO:0000313" key="4">
    <source>
        <dbReference type="Proteomes" id="UP000777784"/>
    </source>
</evidence>
<name>A0A948RVL8_UNCEI</name>
<accession>A0A948RVL8</accession>
<organism evidence="3 4">
    <name type="scientific">Eiseniibacteriota bacterium</name>
    <dbReference type="NCBI Taxonomy" id="2212470"/>
    <lineage>
        <taxon>Bacteria</taxon>
        <taxon>Candidatus Eiseniibacteriota</taxon>
    </lineage>
</organism>
<proteinExistence type="predicted"/>
<dbReference type="EMBL" id="JAHJDP010000077">
    <property type="protein sequence ID" value="MBU2691850.1"/>
    <property type="molecule type" value="Genomic_DNA"/>
</dbReference>
<feature type="transmembrane region" description="Helical" evidence="1">
    <location>
        <begin position="88"/>
        <end position="109"/>
    </location>
</feature>